<sequence>MGRVRTKTVKKSSCQVIEWYYSRMILDFHHQQEGLGGVGHHPLQAPLEQDRRLLHPPHAPDPARPRPRDLAEAARGGEGAEDGLRPQRVGDQGRPD</sequence>
<evidence type="ECO:0000256" key="4">
    <source>
        <dbReference type="SAM" id="MobiDB-lite"/>
    </source>
</evidence>
<organism evidence="5 6">
    <name type="scientific">Iris pallida</name>
    <name type="common">Sweet iris</name>
    <dbReference type="NCBI Taxonomy" id="29817"/>
    <lineage>
        <taxon>Eukaryota</taxon>
        <taxon>Viridiplantae</taxon>
        <taxon>Streptophyta</taxon>
        <taxon>Embryophyta</taxon>
        <taxon>Tracheophyta</taxon>
        <taxon>Spermatophyta</taxon>
        <taxon>Magnoliopsida</taxon>
        <taxon>Liliopsida</taxon>
        <taxon>Asparagales</taxon>
        <taxon>Iridaceae</taxon>
        <taxon>Iridoideae</taxon>
        <taxon>Irideae</taxon>
        <taxon>Iris</taxon>
    </lineage>
</organism>
<dbReference type="Gene3D" id="1.10.60.20">
    <property type="entry name" value="Ribosomal protein S17e-like"/>
    <property type="match status" value="1"/>
</dbReference>
<dbReference type="GO" id="GO:1990904">
    <property type="term" value="C:ribonucleoprotein complex"/>
    <property type="evidence" value="ECO:0007669"/>
    <property type="project" value="UniProtKB-KW"/>
</dbReference>
<feature type="region of interest" description="Disordered" evidence="4">
    <location>
        <begin position="33"/>
        <end position="96"/>
    </location>
</feature>
<accession>A0AAX6E213</accession>
<dbReference type="Proteomes" id="UP001140949">
    <property type="component" value="Unassembled WGS sequence"/>
</dbReference>
<dbReference type="AlphaFoldDB" id="A0AAX6E213"/>
<dbReference type="EMBL" id="JANAVB010040419">
    <property type="protein sequence ID" value="KAJ6798056.1"/>
    <property type="molecule type" value="Genomic_DNA"/>
</dbReference>
<dbReference type="InterPro" id="IPR036401">
    <property type="entry name" value="Ribosomal_eS17_sf"/>
</dbReference>
<keyword evidence="2 5" id="KW-0689">Ribosomal protein</keyword>
<keyword evidence="3" id="KW-0687">Ribonucleoprotein</keyword>
<dbReference type="GO" id="GO:0005840">
    <property type="term" value="C:ribosome"/>
    <property type="evidence" value="ECO:0007669"/>
    <property type="project" value="UniProtKB-KW"/>
</dbReference>
<evidence type="ECO:0000313" key="6">
    <source>
        <dbReference type="Proteomes" id="UP001140949"/>
    </source>
</evidence>
<proteinExistence type="inferred from homology"/>
<reference evidence="5" key="1">
    <citation type="journal article" date="2023" name="GigaByte">
        <title>Genome assembly of the bearded iris, Iris pallida Lam.</title>
        <authorList>
            <person name="Bruccoleri R.E."/>
            <person name="Oakeley E.J."/>
            <person name="Faust A.M.E."/>
            <person name="Altorfer M."/>
            <person name="Dessus-Babus S."/>
            <person name="Burckhardt D."/>
            <person name="Oertli M."/>
            <person name="Naumann U."/>
            <person name="Petersen F."/>
            <person name="Wong J."/>
        </authorList>
    </citation>
    <scope>NUCLEOTIDE SEQUENCE</scope>
    <source>
        <strain evidence="5">GSM-AAB239-AS_SAM_17_03QT</strain>
    </source>
</reference>
<reference evidence="5" key="2">
    <citation type="submission" date="2023-04" db="EMBL/GenBank/DDBJ databases">
        <authorList>
            <person name="Bruccoleri R.E."/>
            <person name="Oakeley E.J."/>
            <person name="Faust A.-M."/>
            <person name="Dessus-Babus S."/>
            <person name="Altorfer M."/>
            <person name="Burckhardt D."/>
            <person name="Oertli M."/>
            <person name="Naumann U."/>
            <person name="Petersen F."/>
            <person name="Wong J."/>
        </authorList>
    </citation>
    <scope>NUCLEOTIDE SEQUENCE</scope>
    <source>
        <strain evidence="5">GSM-AAB239-AS_SAM_17_03QT</strain>
        <tissue evidence="5">Leaf</tissue>
    </source>
</reference>
<dbReference type="GO" id="GO:0006412">
    <property type="term" value="P:translation"/>
    <property type="evidence" value="ECO:0007669"/>
    <property type="project" value="InterPro"/>
</dbReference>
<evidence type="ECO:0000313" key="5">
    <source>
        <dbReference type="EMBL" id="KAJ6798056.1"/>
    </source>
</evidence>
<dbReference type="SUPFAM" id="SSF116820">
    <property type="entry name" value="Rps17e-like"/>
    <property type="match status" value="1"/>
</dbReference>
<dbReference type="Pfam" id="PF00833">
    <property type="entry name" value="Ribosomal_S17e"/>
    <property type="match status" value="1"/>
</dbReference>
<feature type="compositionally biased region" description="Basic and acidic residues" evidence="4">
    <location>
        <begin position="61"/>
        <end position="72"/>
    </location>
</feature>
<name>A0AAX6E213_IRIPA</name>
<comment type="caution">
    <text evidence="5">The sequence shown here is derived from an EMBL/GenBank/DDBJ whole genome shotgun (WGS) entry which is preliminary data.</text>
</comment>
<dbReference type="GO" id="GO:0003735">
    <property type="term" value="F:structural constituent of ribosome"/>
    <property type="evidence" value="ECO:0007669"/>
    <property type="project" value="InterPro"/>
</dbReference>
<gene>
    <name evidence="5" type="ORF">M6B38_212940</name>
</gene>
<comment type="similarity">
    <text evidence="1">Belongs to the eukaryotic ribosomal protein eS17 family.</text>
</comment>
<evidence type="ECO:0000256" key="3">
    <source>
        <dbReference type="ARBA" id="ARBA00023274"/>
    </source>
</evidence>
<evidence type="ECO:0000256" key="1">
    <source>
        <dbReference type="ARBA" id="ARBA00010444"/>
    </source>
</evidence>
<keyword evidence="6" id="KW-1185">Reference proteome</keyword>
<protein>
    <submittedName>
        <fullName evidence="5">40S ribosomal protein S17-like</fullName>
    </submittedName>
</protein>
<evidence type="ECO:0000256" key="2">
    <source>
        <dbReference type="ARBA" id="ARBA00022980"/>
    </source>
</evidence>
<dbReference type="InterPro" id="IPR001210">
    <property type="entry name" value="Ribosomal_eS17"/>
</dbReference>